<dbReference type="SUPFAM" id="SSF55874">
    <property type="entry name" value="ATPase domain of HSP90 chaperone/DNA topoisomerase II/histidine kinase"/>
    <property type="match status" value="1"/>
</dbReference>
<dbReference type="SMART" id="SM00388">
    <property type="entry name" value="HisKA"/>
    <property type="match status" value="1"/>
</dbReference>
<dbReference type="PROSITE" id="PS50109">
    <property type="entry name" value="HIS_KIN"/>
    <property type="match status" value="1"/>
</dbReference>
<reference evidence="10" key="1">
    <citation type="submission" date="2022-06" db="EMBL/GenBank/DDBJ databases">
        <title>Genome sequence of Phormidium yuhuli AB48 isolated from an industrial photobioreactor environment.</title>
        <authorList>
            <person name="Qiu Y."/>
            <person name="Noonan A.J.C."/>
            <person name="Dofher K."/>
            <person name="Koch M."/>
            <person name="Kieft B."/>
            <person name="Lin X."/>
            <person name="Ziels R.M."/>
            <person name="Hallam S.J."/>
        </authorList>
    </citation>
    <scope>NUCLEOTIDE SEQUENCE</scope>
    <source>
        <strain evidence="10">AB48</strain>
    </source>
</reference>
<dbReference type="InterPro" id="IPR003594">
    <property type="entry name" value="HATPase_dom"/>
</dbReference>
<dbReference type="Pfam" id="PF02518">
    <property type="entry name" value="HATPase_c"/>
    <property type="match status" value="1"/>
</dbReference>
<dbReference type="EC" id="2.7.13.3" evidence="2"/>
<dbReference type="Gene3D" id="1.10.287.130">
    <property type="match status" value="1"/>
</dbReference>
<dbReference type="PROSITE" id="PS50110">
    <property type="entry name" value="RESPONSE_REGULATORY"/>
    <property type="match status" value="1"/>
</dbReference>
<evidence type="ECO:0000313" key="10">
    <source>
        <dbReference type="EMBL" id="USR89560.1"/>
    </source>
</evidence>
<accession>A0ABY5AL58</accession>
<protein>
    <recommendedName>
        <fullName evidence="2">histidine kinase</fullName>
        <ecNumber evidence="2">2.7.13.3</ecNumber>
    </recommendedName>
</protein>
<dbReference type="EMBL" id="CP098611">
    <property type="protein sequence ID" value="USR89560.1"/>
    <property type="molecule type" value="Genomic_DNA"/>
</dbReference>
<keyword evidence="11" id="KW-1185">Reference proteome</keyword>
<keyword evidence="4" id="KW-0418">Kinase</keyword>
<dbReference type="PANTHER" id="PTHR43547">
    <property type="entry name" value="TWO-COMPONENT HISTIDINE KINASE"/>
    <property type="match status" value="1"/>
</dbReference>
<dbReference type="Pfam" id="PF00072">
    <property type="entry name" value="Response_reg"/>
    <property type="match status" value="1"/>
</dbReference>
<dbReference type="SMART" id="SM00448">
    <property type="entry name" value="REC"/>
    <property type="match status" value="1"/>
</dbReference>
<proteinExistence type="predicted"/>
<dbReference type="PRINTS" id="PR00344">
    <property type="entry name" value="BCTRLSENSOR"/>
</dbReference>
<dbReference type="GO" id="GO:0005524">
    <property type="term" value="F:ATP binding"/>
    <property type="evidence" value="ECO:0007669"/>
    <property type="project" value="UniProtKB-KW"/>
</dbReference>
<dbReference type="InterPro" id="IPR001789">
    <property type="entry name" value="Sig_transdc_resp-reg_receiver"/>
</dbReference>
<feature type="region of interest" description="Disordered" evidence="7">
    <location>
        <begin position="469"/>
        <end position="495"/>
    </location>
</feature>
<dbReference type="Proteomes" id="UP001056708">
    <property type="component" value="Chromosome"/>
</dbReference>
<comment type="caution">
    <text evidence="6">Lacks conserved residue(s) required for the propagation of feature annotation.</text>
</comment>
<dbReference type="SUPFAM" id="SSF52172">
    <property type="entry name" value="CheY-like"/>
    <property type="match status" value="2"/>
</dbReference>
<evidence type="ECO:0000256" key="5">
    <source>
        <dbReference type="ARBA" id="ARBA00023012"/>
    </source>
</evidence>
<dbReference type="CDD" id="cd00156">
    <property type="entry name" value="REC"/>
    <property type="match status" value="1"/>
</dbReference>
<dbReference type="Gene3D" id="3.40.50.2300">
    <property type="match status" value="1"/>
</dbReference>
<dbReference type="InterPro" id="IPR036890">
    <property type="entry name" value="HATPase_C_sf"/>
</dbReference>
<dbReference type="CDD" id="cd00082">
    <property type="entry name" value="HisKA"/>
    <property type="match status" value="1"/>
</dbReference>
<dbReference type="Gene3D" id="3.30.565.10">
    <property type="entry name" value="Histidine kinase-like ATPase, C-terminal domain"/>
    <property type="match status" value="1"/>
</dbReference>
<evidence type="ECO:0000256" key="6">
    <source>
        <dbReference type="PROSITE-ProRule" id="PRU00169"/>
    </source>
</evidence>
<evidence type="ECO:0000256" key="1">
    <source>
        <dbReference type="ARBA" id="ARBA00000085"/>
    </source>
</evidence>
<keyword evidence="10" id="KW-0547">Nucleotide-binding</keyword>
<evidence type="ECO:0000256" key="2">
    <source>
        <dbReference type="ARBA" id="ARBA00012438"/>
    </source>
</evidence>
<dbReference type="InterPro" id="IPR005467">
    <property type="entry name" value="His_kinase_dom"/>
</dbReference>
<keyword evidence="3" id="KW-0597">Phosphoprotein</keyword>
<evidence type="ECO:0000259" key="9">
    <source>
        <dbReference type="PROSITE" id="PS50110"/>
    </source>
</evidence>
<dbReference type="InterPro" id="IPR011006">
    <property type="entry name" value="CheY-like_superfamily"/>
</dbReference>
<feature type="domain" description="Histidine kinase" evidence="8">
    <location>
        <begin position="290"/>
        <end position="533"/>
    </location>
</feature>
<dbReference type="InterPro" id="IPR003661">
    <property type="entry name" value="HisK_dim/P_dom"/>
</dbReference>
<sequence>MDCLDLQPFLLPVPICYGLDCLEVVLDEVQQSDRILLIDDDHSPLGVIATRHLLGYLRDPQVWRKPLLTFQGAIAPIELLSIRRLGDRLCSRLPLDTLSRLKLFRGETEGPQPEVVILDSSGTILGVLDGDRLEAELLAPQSDRRPPDACLPSVEVLTHLLDLIPLPLRLQDSDNQVIHETPHWRAWQGQLCDSQALTQACDLRDRPPGNSPYHLGKFSQDPHRPRPHWQLTAISVSHLIPHLREHHLSPGLWLLLAQDIPSSPEPTQELTAKNADLMQMDRQKSELLSWVGHELKTPLTALLGLSNLLQNPTLGRLNPRQANYARLIQQSSRQMMTVVNDLCDLAQLENDELSLDLQPLSVQTCSQTAYEQLRKLRDHAPLPQLNLDIAPEADTVLADRTRFCQILVHLLLNAVSTTPETGTVGLRVERWHHWLAFIIWDTGSGINPAVQPWIFQGYPLTSSSSLTHHSEPFTATPSTTSLGSPPPAPTPNPATGLGLVLAQRLARLHGGEISFTSQEQGGSQFTLLLPSPAYEEDSLPPETNTTFNAWAKEAQVRFALVVDRDSQRVDSLGHYLSEAGYRVFLARSGPEALAKTRQLHPCVIFLNPRLPILSGWDVLTLLKADGETQGLPVVLLNDESTPEAIAQRGFEMVVDCLSLPVDRSQLQGVLTGLLTHHRPVSPVTRPLTLLWVVSPHQDEISMSPPLERLFHQHHYRVIEVDDLDQAGLLGKVWKPDVVLLDIGGTEAECQAVLSQFQDHPSLVRLPIITLNAETTALANQVLTAEGTPLQVFPCLTDPESLSESSGLPAVIEVIHIAANTKP</sequence>
<feature type="compositionally biased region" description="Low complexity" evidence="7">
    <location>
        <begin position="474"/>
        <end position="483"/>
    </location>
</feature>
<dbReference type="SUPFAM" id="SSF47384">
    <property type="entry name" value="Homodimeric domain of signal transducing histidine kinase"/>
    <property type="match status" value="1"/>
</dbReference>
<keyword evidence="4" id="KW-0808">Transferase</keyword>
<evidence type="ECO:0000256" key="3">
    <source>
        <dbReference type="ARBA" id="ARBA00022553"/>
    </source>
</evidence>
<evidence type="ECO:0000256" key="4">
    <source>
        <dbReference type="ARBA" id="ARBA00022777"/>
    </source>
</evidence>
<gene>
    <name evidence="10" type="ORF">NEA10_11765</name>
</gene>
<evidence type="ECO:0000256" key="7">
    <source>
        <dbReference type="SAM" id="MobiDB-lite"/>
    </source>
</evidence>
<evidence type="ECO:0000313" key="11">
    <source>
        <dbReference type="Proteomes" id="UP001056708"/>
    </source>
</evidence>
<name>A0ABY5AL58_9CYAN</name>
<keyword evidence="5" id="KW-0902">Two-component regulatory system</keyword>
<keyword evidence="10" id="KW-0067">ATP-binding</keyword>
<dbReference type="RefSeq" id="WP_252660295.1">
    <property type="nucleotide sequence ID" value="NZ_CP098611.1"/>
</dbReference>
<evidence type="ECO:0000259" key="8">
    <source>
        <dbReference type="PROSITE" id="PS50109"/>
    </source>
</evidence>
<comment type="catalytic activity">
    <reaction evidence="1">
        <text>ATP + protein L-histidine = ADP + protein N-phospho-L-histidine.</text>
        <dbReference type="EC" id="2.7.13.3"/>
    </reaction>
</comment>
<organism evidence="10 11">
    <name type="scientific">Phormidium yuhuli AB48</name>
    <dbReference type="NCBI Taxonomy" id="2940671"/>
    <lineage>
        <taxon>Bacteria</taxon>
        <taxon>Bacillati</taxon>
        <taxon>Cyanobacteriota</taxon>
        <taxon>Cyanophyceae</taxon>
        <taxon>Oscillatoriophycideae</taxon>
        <taxon>Oscillatoriales</taxon>
        <taxon>Oscillatoriaceae</taxon>
        <taxon>Phormidium</taxon>
        <taxon>Phormidium yuhuli</taxon>
    </lineage>
</organism>
<dbReference type="PANTHER" id="PTHR43547:SF2">
    <property type="entry name" value="HYBRID SIGNAL TRANSDUCTION HISTIDINE KINASE C"/>
    <property type="match status" value="1"/>
</dbReference>
<feature type="domain" description="Response regulatory" evidence="9">
    <location>
        <begin position="558"/>
        <end position="674"/>
    </location>
</feature>
<dbReference type="InterPro" id="IPR036097">
    <property type="entry name" value="HisK_dim/P_sf"/>
</dbReference>
<dbReference type="InterPro" id="IPR004358">
    <property type="entry name" value="Sig_transdc_His_kin-like_C"/>
</dbReference>
<dbReference type="Pfam" id="PF00512">
    <property type="entry name" value="HisKA"/>
    <property type="match status" value="1"/>
</dbReference>
<dbReference type="SMART" id="SM00387">
    <property type="entry name" value="HATPase_c"/>
    <property type="match status" value="1"/>
</dbReference>